<evidence type="ECO:0000313" key="3">
    <source>
        <dbReference type="EnsemblMetazoa" id="XP_003725099"/>
    </source>
</evidence>
<name>A0A7M7GG44_STRPU</name>
<dbReference type="GeneID" id="100891812"/>
<feature type="region of interest" description="Disordered" evidence="1">
    <location>
        <begin position="424"/>
        <end position="487"/>
    </location>
</feature>
<evidence type="ECO:0000256" key="1">
    <source>
        <dbReference type="SAM" id="MobiDB-lite"/>
    </source>
</evidence>
<keyword evidence="2" id="KW-0472">Membrane</keyword>
<dbReference type="EnsemblMetazoa" id="XM_003725051">
    <property type="protein sequence ID" value="XP_003725099"/>
    <property type="gene ID" value="LOC100891812"/>
</dbReference>
<feature type="compositionally biased region" description="Polar residues" evidence="1">
    <location>
        <begin position="465"/>
        <end position="476"/>
    </location>
</feature>
<feature type="region of interest" description="Disordered" evidence="1">
    <location>
        <begin position="132"/>
        <end position="199"/>
    </location>
</feature>
<dbReference type="KEGG" id="spu:100891812"/>
<dbReference type="OrthoDB" id="10340571at2759"/>
<feature type="compositionally biased region" description="Basic and acidic residues" evidence="1">
    <location>
        <begin position="435"/>
        <end position="444"/>
    </location>
</feature>
<dbReference type="OMA" id="AMEDICI"/>
<keyword evidence="2" id="KW-0812">Transmembrane</keyword>
<dbReference type="AlphaFoldDB" id="A0A7M7GG44"/>
<keyword evidence="4" id="KW-1185">Reference proteome</keyword>
<proteinExistence type="predicted"/>
<evidence type="ECO:0000256" key="2">
    <source>
        <dbReference type="SAM" id="Phobius"/>
    </source>
</evidence>
<sequence length="544" mass="60587">MSLNITDVPFPPPSPTTLAPDRRHKALEDICITLAVFSLVIINIALFLFWRYKALGKSPLPFRRYSTDSEAYATLHQPVMTKDSLHTSHSQRRVQEVLKHYASTVVRVGQNHIARKSNGSLYASFSGDSADASPVHTNHSSATKNKTASLPAKQSEERCSILAYEQSPARRSESGVYDDNSVRFKLGHPDEDSTTGGESESQVYCEVVDVAARRHARHIRPISFDFCQDKDDTRSLASHNNNDMSIGGESNMTDDGGMETVYENFRRRQPTSNFASMMKSKASPSRESIAAMYSTCRTISGDYATCDAGGSWRPTSFAFCRDGTPSATDTTLSRTSMVSEHDENATYEQFVEPEDPIYAQTVIRRSKRSVKQYPSSLPCDAILSSQPLYEQPVFEQPLYENFEKSEQDEESEIDHRYSSLHLDAPMNSHLTASDSRIDVNSDSRRSRRGMHGGGGADNRRLVPRDSTNPRSDNTGDASPHATSPGVVVPDISMTSNQSSFHTIARELAGLHQDSVDDYDPEESFPVMQMLSDRYSTGNFLNKFY</sequence>
<feature type="transmembrane region" description="Helical" evidence="2">
    <location>
        <begin position="30"/>
        <end position="50"/>
    </location>
</feature>
<reference evidence="3" key="2">
    <citation type="submission" date="2021-01" db="UniProtKB">
        <authorList>
            <consortium name="EnsemblMetazoa"/>
        </authorList>
    </citation>
    <scope>IDENTIFICATION</scope>
</reference>
<keyword evidence="2" id="KW-1133">Transmembrane helix</keyword>
<protein>
    <submittedName>
        <fullName evidence="3">Uncharacterized protein</fullName>
    </submittedName>
</protein>
<dbReference type="InParanoid" id="A0A7M7GG44"/>
<reference evidence="4" key="1">
    <citation type="submission" date="2015-02" db="EMBL/GenBank/DDBJ databases">
        <title>Genome sequencing for Strongylocentrotus purpuratus.</title>
        <authorList>
            <person name="Murali S."/>
            <person name="Liu Y."/>
            <person name="Vee V."/>
            <person name="English A."/>
            <person name="Wang M."/>
            <person name="Skinner E."/>
            <person name="Han Y."/>
            <person name="Muzny D.M."/>
            <person name="Worley K.C."/>
            <person name="Gibbs R.A."/>
        </authorList>
    </citation>
    <scope>NUCLEOTIDE SEQUENCE</scope>
</reference>
<dbReference type="EnsemblMetazoa" id="XM_030982709">
    <property type="protein sequence ID" value="XP_030838569"/>
    <property type="gene ID" value="LOC100891812"/>
</dbReference>
<feature type="compositionally biased region" description="Polar residues" evidence="1">
    <location>
        <begin position="135"/>
        <end position="148"/>
    </location>
</feature>
<dbReference type="Proteomes" id="UP000007110">
    <property type="component" value="Unassembled WGS sequence"/>
</dbReference>
<accession>A0A7M7GG44</accession>
<dbReference type="RefSeq" id="XP_003725099.2">
    <property type="nucleotide sequence ID" value="XM_003725051.3"/>
</dbReference>
<organism evidence="3 4">
    <name type="scientific">Strongylocentrotus purpuratus</name>
    <name type="common">Purple sea urchin</name>
    <dbReference type="NCBI Taxonomy" id="7668"/>
    <lineage>
        <taxon>Eukaryota</taxon>
        <taxon>Metazoa</taxon>
        <taxon>Echinodermata</taxon>
        <taxon>Eleutherozoa</taxon>
        <taxon>Echinozoa</taxon>
        <taxon>Echinoidea</taxon>
        <taxon>Euechinoidea</taxon>
        <taxon>Echinacea</taxon>
        <taxon>Camarodonta</taxon>
        <taxon>Echinidea</taxon>
        <taxon>Strongylocentrotidae</taxon>
        <taxon>Strongylocentrotus</taxon>
    </lineage>
</organism>
<dbReference type="RefSeq" id="XP_030838569.1">
    <property type="nucleotide sequence ID" value="XM_030982709.1"/>
</dbReference>
<evidence type="ECO:0000313" key="4">
    <source>
        <dbReference type="Proteomes" id="UP000007110"/>
    </source>
</evidence>